<keyword evidence="1" id="KW-0812">Transmembrane</keyword>
<evidence type="ECO:0000256" key="1">
    <source>
        <dbReference type="SAM" id="Phobius"/>
    </source>
</evidence>
<dbReference type="Proteomes" id="UP000287651">
    <property type="component" value="Unassembled WGS sequence"/>
</dbReference>
<feature type="transmembrane region" description="Helical" evidence="1">
    <location>
        <begin position="6"/>
        <end position="27"/>
    </location>
</feature>
<organism evidence="2 3">
    <name type="scientific">Ensete ventricosum</name>
    <name type="common">Abyssinian banana</name>
    <name type="synonym">Musa ensete</name>
    <dbReference type="NCBI Taxonomy" id="4639"/>
    <lineage>
        <taxon>Eukaryota</taxon>
        <taxon>Viridiplantae</taxon>
        <taxon>Streptophyta</taxon>
        <taxon>Embryophyta</taxon>
        <taxon>Tracheophyta</taxon>
        <taxon>Spermatophyta</taxon>
        <taxon>Magnoliopsida</taxon>
        <taxon>Liliopsida</taxon>
        <taxon>Zingiberales</taxon>
        <taxon>Musaceae</taxon>
        <taxon>Ensete</taxon>
    </lineage>
</organism>
<evidence type="ECO:0000313" key="3">
    <source>
        <dbReference type="Proteomes" id="UP000287651"/>
    </source>
</evidence>
<keyword evidence="1" id="KW-1133">Transmembrane helix</keyword>
<proteinExistence type="predicted"/>
<evidence type="ECO:0000313" key="2">
    <source>
        <dbReference type="EMBL" id="RRT42967.1"/>
    </source>
</evidence>
<name>A0A426XTY7_ENSVE</name>
<reference evidence="2 3" key="1">
    <citation type="journal article" date="2014" name="Agronomy (Basel)">
        <title>A Draft Genome Sequence for Ensete ventricosum, the Drought-Tolerant Tree Against Hunger.</title>
        <authorList>
            <person name="Harrison J."/>
            <person name="Moore K.A."/>
            <person name="Paszkiewicz K."/>
            <person name="Jones T."/>
            <person name="Grant M."/>
            <person name="Ambacheew D."/>
            <person name="Muzemil S."/>
            <person name="Studholme D.J."/>
        </authorList>
    </citation>
    <scope>NUCLEOTIDE SEQUENCE [LARGE SCALE GENOMIC DNA]</scope>
</reference>
<keyword evidence="1" id="KW-0472">Membrane</keyword>
<accession>A0A426XTY7</accession>
<feature type="non-terminal residue" evidence="2">
    <location>
        <position position="1"/>
    </location>
</feature>
<sequence length="111" mass="11729">LPLCSHLTVVVVVVVAIAAQEMVLRIVGDRCLAHGRPPLRQAVIPEGGASMGVAPAGAAYARRHRPCWCQPRMRAVVPVGRSLGRGRLCLLMITLCGLAVGGHPSRSRPPL</sequence>
<dbReference type="AlphaFoldDB" id="A0A426XTY7"/>
<gene>
    <name evidence="2" type="ORF">B296_00008790</name>
</gene>
<comment type="caution">
    <text evidence="2">The sequence shown here is derived from an EMBL/GenBank/DDBJ whole genome shotgun (WGS) entry which is preliminary data.</text>
</comment>
<protein>
    <submittedName>
        <fullName evidence="2">Uncharacterized protein</fullName>
    </submittedName>
</protein>
<dbReference type="EMBL" id="AMZH03017467">
    <property type="protein sequence ID" value="RRT42967.1"/>
    <property type="molecule type" value="Genomic_DNA"/>
</dbReference>